<evidence type="ECO:0000256" key="9">
    <source>
        <dbReference type="PIRSR" id="PIRSR000102-2"/>
    </source>
</evidence>
<comment type="catalytic activity">
    <reaction evidence="7">
        <text>(S)-malate + NAD(+) = oxaloacetate + NADH + H(+)</text>
        <dbReference type="Rhea" id="RHEA:21432"/>
        <dbReference type="ChEBI" id="CHEBI:15378"/>
        <dbReference type="ChEBI" id="CHEBI:15589"/>
        <dbReference type="ChEBI" id="CHEBI:16452"/>
        <dbReference type="ChEBI" id="CHEBI:57540"/>
        <dbReference type="ChEBI" id="CHEBI:57945"/>
        <dbReference type="EC" id="1.1.1.37"/>
    </reaction>
</comment>
<dbReference type="InterPro" id="IPR015955">
    <property type="entry name" value="Lactate_DH/Glyco_Ohase_4_C"/>
</dbReference>
<dbReference type="GO" id="GO:0006099">
    <property type="term" value="P:tricarboxylic acid cycle"/>
    <property type="evidence" value="ECO:0007669"/>
    <property type="project" value="UniProtKB-UniRule"/>
</dbReference>
<protein>
    <recommendedName>
        <fullName evidence="3 7">Malate dehydrogenase</fullName>
        <ecNumber evidence="3 7">1.1.1.37</ecNumber>
    </recommendedName>
</protein>
<comment type="caution">
    <text evidence="13">The sequence shown here is derived from an EMBL/GenBank/DDBJ whole genome shotgun (WGS) entry which is preliminary data.</text>
</comment>
<dbReference type="HAMAP" id="MF_01517">
    <property type="entry name" value="Malate_dehydrog_2"/>
    <property type="match status" value="1"/>
</dbReference>
<dbReference type="InterPro" id="IPR022383">
    <property type="entry name" value="Lactate/malate_DH_C"/>
</dbReference>
<dbReference type="InterPro" id="IPR001557">
    <property type="entry name" value="L-lactate/malate_DH"/>
</dbReference>
<dbReference type="EC" id="1.1.1.37" evidence="3 7"/>
<gene>
    <name evidence="13" type="primary">mdH</name>
    <name evidence="7" type="synonym">mdh</name>
    <name evidence="13" type="ORF">MESMUL_15310</name>
</gene>
<dbReference type="GO" id="GO:0030060">
    <property type="term" value="F:L-malate dehydrogenase (NAD+) activity"/>
    <property type="evidence" value="ECO:0007669"/>
    <property type="project" value="UniProtKB-UniRule"/>
</dbReference>
<keyword evidence="6 7" id="KW-0520">NAD</keyword>
<dbReference type="PIRSF" id="PIRSF000102">
    <property type="entry name" value="Lac_mal_DH"/>
    <property type="match status" value="1"/>
</dbReference>
<dbReference type="OrthoDB" id="9802969at2"/>
<dbReference type="EMBL" id="BGZJ01000001">
    <property type="protein sequence ID" value="GBO94177.1"/>
    <property type="molecule type" value="Genomic_DNA"/>
</dbReference>
<feature type="binding site" evidence="7">
    <location>
        <position position="123"/>
    </location>
    <ligand>
        <name>NAD(+)</name>
        <dbReference type="ChEBI" id="CHEBI:57540"/>
    </ligand>
</feature>
<evidence type="ECO:0000256" key="8">
    <source>
        <dbReference type="PIRSR" id="PIRSR000102-1"/>
    </source>
</evidence>
<evidence type="ECO:0000256" key="7">
    <source>
        <dbReference type="HAMAP-Rule" id="MF_01517"/>
    </source>
</evidence>
<evidence type="ECO:0000256" key="1">
    <source>
        <dbReference type="ARBA" id="ARBA00003966"/>
    </source>
</evidence>
<feature type="active site" description="Proton acceptor" evidence="7 8">
    <location>
        <position position="198"/>
    </location>
</feature>
<comment type="similarity">
    <text evidence="2 7">Belongs to the LDH/MDH superfamily. MDH type 2 family.</text>
</comment>
<feature type="binding site" evidence="7 10">
    <location>
        <begin position="140"/>
        <end position="142"/>
    </location>
    <ligand>
        <name>NAD(+)</name>
        <dbReference type="ChEBI" id="CHEBI:57540"/>
    </ligand>
</feature>
<proteinExistence type="inferred from homology"/>
<comment type="function">
    <text evidence="1 7">Catalyzes the reversible oxidation of malate to oxaloacetate.</text>
</comment>
<dbReference type="FunFam" id="3.40.50.720:FF:000010">
    <property type="entry name" value="Malate dehydrogenase"/>
    <property type="match status" value="1"/>
</dbReference>
<evidence type="ECO:0000256" key="2">
    <source>
        <dbReference type="ARBA" id="ARBA00009613"/>
    </source>
</evidence>
<dbReference type="Proteomes" id="UP000266091">
    <property type="component" value="Unassembled WGS sequence"/>
</dbReference>
<evidence type="ECO:0000256" key="3">
    <source>
        <dbReference type="ARBA" id="ARBA00012995"/>
    </source>
</evidence>
<name>A0A388SCX4_9BURK</name>
<feature type="binding site" evidence="7 10">
    <location>
        <position position="116"/>
    </location>
    <ligand>
        <name>NAD(+)</name>
        <dbReference type="ChEBI" id="CHEBI:57540"/>
    </ligand>
</feature>
<dbReference type="AlphaFoldDB" id="A0A388SCX4"/>
<dbReference type="Gene3D" id="3.90.110.10">
    <property type="entry name" value="Lactate dehydrogenase/glycoside hydrolase, family 4, C-terminal"/>
    <property type="match status" value="1"/>
</dbReference>
<sequence length="338" mass="35845">MACPANHPKLNKTVRVAVTGAAGNIGYALLFRLASGAVFGPNTPVQLQLLERDNEQSKAALQGVCMELFDCAFPLLTKVVTTSDPRVAFDGANAAFLIGSMPRGAGMDRSDLLLANGPIFQEQGRALDEAADRNVKVLVVGNPCNTNAYIAYHHAPNLDPKCFSAMMRLDANRAVAQLAEKTQKPVCSIQGVRVWGNHSNSMYPDITAATIAGTAATELVDEAWYNDYFLPTVATRGGAIIKARGKSSAASAASAAIDHMRDWWNGSDGRVVTMAVPSDGSYGIPEGIVCGMPVICTGNGNYEIVKDIEFTAAGRARLDKTVAELVKESETVAPLIAE</sequence>
<dbReference type="PANTHER" id="PTHR23382">
    <property type="entry name" value="MALATE DEHYDROGENASE"/>
    <property type="match status" value="1"/>
</dbReference>
<keyword evidence="14" id="KW-1185">Reference proteome</keyword>
<feature type="domain" description="Lactate/malate dehydrogenase C-terminal" evidence="12">
    <location>
        <begin position="168"/>
        <end position="332"/>
    </location>
</feature>
<dbReference type="FunFam" id="3.90.110.10:FF:000002">
    <property type="entry name" value="Malate dehydrogenase"/>
    <property type="match status" value="1"/>
</dbReference>
<dbReference type="NCBIfam" id="TIGR01759">
    <property type="entry name" value="MalateDH-SF1"/>
    <property type="match status" value="1"/>
</dbReference>
<dbReference type="SUPFAM" id="SSF56327">
    <property type="entry name" value="LDH C-terminal domain-like"/>
    <property type="match status" value="1"/>
</dbReference>
<evidence type="ECO:0000259" key="11">
    <source>
        <dbReference type="Pfam" id="PF00056"/>
    </source>
</evidence>
<accession>A0A388SCX4</accession>
<dbReference type="NCBIfam" id="NF003916">
    <property type="entry name" value="PRK05442.1"/>
    <property type="match status" value="1"/>
</dbReference>
<feature type="binding site" evidence="7 9">
    <location>
        <position position="103"/>
    </location>
    <ligand>
        <name>substrate</name>
    </ligand>
</feature>
<dbReference type="Pfam" id="PF00056">
    <property type="entry name" value="Ldh_1_N"/>
    <property type="match status" value="1"/>
</dbReference>
<feature type="binding site" evidence="7 9">
    <location>
        <position position="142"/>
    </location>
    <ligand>
        <name>substrate</name>
    </ligand>
</feature>
<dbReference type="Gene3D" id="3.40.50.720">
    <property type="entry name" value="NAD(P)-binding Rossmann-like Domain"/>
    <property type="match status" value="1"/>
</dbReference>
<feature type="binding site" evidence="7 10">
    <location>
        <begin position="20"/>
        <end position="26"/>
    </location>
    <ligand>
        <name>NAD(+)</name>
        <dbReference type="ChEBI" id="CHEBI:57540"/>
    </ligand>
</feature>
<feature type="binding site" evidence="7 9">
    <location>
        <position position="109"/>
    </location>
    <ligand>
        <name>substrate</name>
    </ligand>
</feature>
<organism evidence="13 14">
    <name type="scientific">Mesosutterella multiformis</name>
    <dbReference type="NCBI Taxonomy" id="2259133"/>
    <lineage>
        <taxon>Bacteria</taxon>
        <taxon>Pseudomonadati</taxon>
        <taxon>Pseudomonadota</taxon>
        <taxon>Betaproteobacteria</taxon>
        <taxon>Burkholderiales</taxon>
        <taxon>Sutterellaceae</taxon>
        <taxon>Mesosutterella</taxon>
    </lineage>
</organism>
<evidence type="ECO:0000313" key="13">
    <source>
        <dbReference type="EMBL" id="GBO94177.1"/>
    </source>
</evidence>
<evidence type="ECO:0000256" key="6">
    <source>
        <dbReference type="ARBA" id="ARBA00023027"/>
    </source>
</evidence>
<feature type="binding site" evidence="7 9">
    <location>
        <position position="173"/>
    </location>
    <ligand>
        <name>substrate</name>
    </ligand>
</feature>
<evidence type="ECO:0000313" key="14">
    <source>
        <dbReference type="Proteomes" id="UP000266091"/>
    </source>
</evidence>
<accession>A0A401LMH3</accession>
<dbReference type="GO" id="GO:0006108">
    <property type="term" value="P:malate metabolic process"/>
    <property type="evidence" value="ECO:0007669"/>
    <property type="project" value="InterPro"/>
</dbReference>
<dbReference type="Pfam" id="PF02866">
    <property type="entry name" value="Ldh_1_C"/>
    <property type="match status" value="1"/>
</dbReference>
<keyword evidence="5 7" id="KW-0560">Oxidoreductase</keyword>
<dbReference type="InterPro" id="IPR010945">
    <property type="entry name" value="Malate_DH_type2"/>
</dbReference>
<feature type="domain" description="Lactate/malate dehydrogenase N-terminal" evidence="11">
    <location>
        <begin position="14"/>
        <end position="163"/>
    </location>
</feature>
<reference evidence="13 14" key="1">
    <citation type="journal article" date="2018" name="Int. J. Syst. Evol. Microbiol.">
        <title>Mesosutterella multiformis gen. nov., sp. nov., a member of the family Sutterellaceae and Sutterella megalosphaeroides sp. nov., isolated from human faeces.</title>
        <authorList>
            <person name="Sakamoto M."/>
            <person name="Ikeyama N."/>
            <person name="Kunihiro T."/>
            <person name="Iino T."/>
            <person name="Yuki M."/>
            <person name="Ohkuma M."/>
        </authorList>
    </citation>
    <scope>NUCLEOTIDE SEQUENCE [LARGE SCALE GENOMIC DNA]</scope>
    <source>
        <strain evidence="13 14">4NBBH2</strain>
    </source>
</reference>
<evidence type="ECO:0000256" key="10">
    <source>
        <dbReference type="PIRSR" id="PIRSR000102-3"/>
    </source>
</evidence>
<evidence type="ECO:0000256" key="4">
    <source>
        <dbReference type="ARBA" id="ARBA00022532"/>
    </source>
</evidence>
<keyword evidence="4 7" id="KW-0816">Tricarboxylic acid cycle</keyword>
<evidence type="ECO:0000259" key="12">
    <source>
        <dbReference type="Pfam" id="PF02866"/>
    </source>
</evidence>
<dbReference type="InterPro" id="IPR036291">
    <property type="entry name" value="NAD(P)-bd_dom_sf"/>
</dbReference>
<evidence type="ECO:0000256" key="5">
    <source>
        <dbReference type="ARBA" id="ARBA00023002"/>
    </source>
</evidence>
<dbReference type="SUPFAM" id="SSF51735">
    <property type="entry name" value="NAD(P)-binding Rossmann-fold domains"/>
    <property type="match status" value="1"/>
</dbReference>
<dbReference type="InterPro" id="IPR001236">
    <property type="entry name" value="Lactate/malate_DH_N"/>
</dbReference>
<dbReference type="RefSeq" id="WP_116270422.1">
    <property type="nucleotide sequence ID" value="NZ_BGZJ01000001.1"/>
</dbReference>